<comment type="caution">
    <text evidence="2">The sequence shown here is derived from an EMBL/GenBank/DDBJ whole genome shotgun (WGS) entry which is preliminary data.</text>
</comment>
<keyword evidence="3" id="KW-1185">Reference proteome</keyword>
<evidence type="ECO:0000259" key="1">
    <source>
        <dbReference type="Pfam" id="PF20150"/>
    </source>
</evidence>
<evidence type="ECO:0000313" key="3">
    <source>
        <dbReference type="Proteomes" id="UP000664132"/>
    </source>
</evidence>
<name>A0A8H7W6F8_9HELO</name>
<dbReference type="InterPro" id="IPR045518">
    <property type="entry name" value="2EXR"/>
</dbReference>
<organism evidence="2 3">
    <name type="scientific">Cadophora malorum</name>
    <dbReference type="NCBI Taxonomy" id="108018"/>
    <lineage>
        <taxon>Eukaryota</taxon>
        <taxon>Fungi</taxon>
        <taxon>Dikarya</taxon>
        <taxon>Ascomycota</taxon>
        <taxon>Pezizomycotina</taxon>
        <taxon>Leotiomycetes</taxon>
        <taxon>Helotiales</taxon>
        <taxon>Ploettnerulaceae</taxon>
        <taxon>Cadophora</taxon>
    </lineage>
</organism>
<feature type="domain" description="2EXR" evidence="1">
    <location>
        <begin position="46"/>
        <end position="128"/>
    </location>
</feature>
<accession>A0A8H7W6F8</accession>
<dbReference type="AlphaFoldDB" id="A0A8H7W6F8"/>
<dbReference type="OrthoDB" id="3562909at2759"/>
<dbReference type="EMBL" id="JAFJYH010000118">
    <property type="protein sequence ID" value="KAG4418885.1"/>
    <property type="molecule type" value="Genomic_DNA"/>
</dbReference>
<dbReference type="Proteomes" id="UP000664132">
    <property type="component" value="Unassembled WGS sequence"/>
</dbReference>
<evidence type="ECO:0000313" key="2">
    <source>
        <dbReference type="EMBL" id="KAG4418885.1"/>
    </source>
</evidence>
<dbReference type="Pfam" id="PF20150">
    <property type="entry name" value="2EXR"/>
    <property type="match status" value="1"/>
</dbReference>
<proteinExistence type="predicted"/>
<protein>
    <recommendedName>
        <fullName evidence="1">2EXR domain-containing protein</fullName>
    </recommendedName>
</protein>
<sequence length="233" mass="27299">MSTTISSQPATNLGYFEPLPFDFIDLATINLSFFEALPFYQTLDSFELFPKLPGELQVMIWQAAAADLPVRTCSIRQSPGQARPNIANPKYSIGFQERLTEILQERYKLFFGGIDDRPVWFDFKKDVLDVQWKFLIELKGGSSTFNHVITDEKSLRADCAQVEWLDEYLLALRYRECPSSACRFRPFRSLEKITEISLKEYHNNAYSHKRARYLEIHLLTWKDLMNEWHNTHD</sequence>
<gene>
    <name evidence="2" type="ORF">IFR04_008009</name>
</gene>
<reference evidence="2" key="1">
    <citation type="submission" date="2021-02" db="EMBL/GenBank/DDBJ databases">
        <title>Genome sequence Cadophora malorum strain M34.</title>
        <authorList>
            <person name="Stefanovic E."/>
            <person name="Vu D."/>
            <person name="Scully C."/>
            <person name="Dijksterhuis J."/>
            <person name="Roader J."/>
            <person name="Houbraken J."/>
        </authorList>
    </citation>
    <scope>NUCLEOTIDE SEQUENCE</scope>
    <source>
        <strain evidence="2">M34</strain>
    </source>
</reference>